<protein>
    <submittedName>
        <fullName evidence="1">Uncharacterized protein</fullName>
    </submittedName>
</protein>
<name>A0A561SFS6_9ACTN</name>
<reference evidence="1 2" key="1">
    <citation type="submission" date="2019-06" db="EMBL/GenBank/DDBJ databases">
        <title>Sequencing the genomes of 1000 actinobacteria strains.</title>
        <authorList>
            <person name="Klenk H.-P."/>
        </authorList>
    </citation>
    <scope>NUCLEOTIDE SEQUENCE [LARGE SCALE GENOMIC DNA]</scope>
    <source>
        <strain evidence="1 2">DSM 44826</strain>
    </source>
</reference>
<dbReference type="EMBL" id="VIWT01000005">
    <property type="protein sequence ID" value="TWF73720.1"/>
    <property type="molecule type" value="Genomic_DNA"/>
</dbReference>
<evidence type="ECO:0000313" key="1">
    <source>
        <dbReference type="EMBL" id="TWF73720.1"/>
    </source>
</evidence>
<proteinExistence type="predicted"/>
<organism evidence="1 2">
    <name type="scientific">Kitasatospora viridis</name>
    <dbReference type="NCBI Taxonomy" id="281105"/>
    <lineage>
        <taxon>Bacteria</taxon>
        <taxon>Bacillati</taxon>
        <taxon>Actinomycetota</taxon>
        <taxon>Actinomycetes</taxon>
        <taxon>Kitasatosporales</taxon>
        <taxon>Streptomycetaceae</taxon>
        <taxon>Kitasatospora</taxon>
    </lineage>
</organism>
<comment type="caution">
    <text evidence="1">The sequence shown here is derived from an EMBL/GenBank/DDBJ whole genome shotgun (WGS) entry which is preliminary data.</text>
</comment>
<accession>A0A561SFS6</accession>
<gene>
    <name evidence="1" type="ORF">FHX73_15347</name>
</gene>
<sequence>MTKAEKVSGCKTCEGLSELARTDGLKVTSVPTAIERSKAIHRPRCPLWRIKARR</sequence>
<evidence type="ECO:0000313" key="2">
    <source>
        <dbReference type="Proteomes" id="UP000317940"/>
    </source>
</evidence>
<dbReference type="AlphaFoldDB" id="A0A561SFS6"/>
<keyword evidence="2" id="KW-1185">Reference proteome</keyword>
<dbReference type="Proteomes" id="UP000317940">
    <property type="component" value="Unassembled WGS sequence"/>
</dbReference>